<protein>
    <submittedName>
        <fullName evidence="7">Choline dehydrogenase</fullName>
    </submittedName>
</protein>
<dbReference type="Pfam" id="PF00732">
    <property type="entry name" value="GMC_oxred_N"/>
    <property type="match status" value="1"/>
</dbReference>
<feature type="binding site" evidence="5">
    <location>
        <position position="99"/>
    </location>
    <ligand>
        <name>FAD</name>
        <dbReference type="ChEBI" id="CHEBI:57692"/>
    </ligand>
</feature>
<keyword evidence="4 5" id="KW-0274">FAD</keyword>
<dbReference type="PANTHER" id="PTHR11552:SF147">
    <property type="entry name" value="CHOLINE DEHYDROGENASE, MITOCHONDRIAL"/>
    <property type="match status" value="1"/>
</dbReference>
<dbReference type="PIRSF" id="PIRSF000137">
    <property type="entry name" value="Alcohol_oxidase"/>
    <property type="match status" value="1"/>
</dbReference>
<dbReference type="PROSITE" id="PS51257">
    <property type="entry name" value="PROKAR_LIPOPROTEIN"/>
    <property type="match status" value="1"/>
</dbReference>
<dbReference type="Gene3D" id="3.50.50.60">
    <property type="entry name" value="FAD/NAD(P)-binding domain"/>
    <property type="match status" value="1"/>
</dbReference>
<dbReference type="GO" id="GO:0016614">
    <property type="term" value="F:oxidoreductase activity, acting on CH-OH group of donors"/>
    <property type="evidence" value="ECO:0007669"/>
    <property type="project" value="InterPro"/>
</dbReference>
<dbReference type="Proteomes" id="UP000182703">
    <property type="component" value="Chromosome"/>
</dbReference>
<organism evidence="7 8">
    <name type="scientific">Chelatococcus daeguensis</name>
    <dbReference type="NCBI Taxonomy" id="444444"/>
    <lineage>
        <taxon>Bacteria</taxon>
        <taxon>Pseudomonadati</taxon>
        <taxon>Pseudomonadota</taxon>
        <taxon>Alphaproteobacteria</taxon>
        <taxon>Hyphomicrobiales</taxon>
        <taxon>Chelatococcaceae</taxon>
        <taxon>Chelatococcus</taxon>
    </lineage>
</organism>
<dbReference type="InterPro" id="IPR012132">
    <property type="entry name" value="GMC_OxRdtase"/>
</dbReference>
<comment type="similarity">
    <text evidence="2">Belongs to the GMC oxidoreductase family.</text>
</comment>
<dbReference type="GO" id="GO:0050660">
    <property type="term" value="F:flavin adenine dinucleotide binding"/>
    <property type="evidence" value="ECO:0007669"/>
    <property type="project" value="InterPro"/>
</dbReference>
<evidence type="ECO:0000313" key="7">
    <source>
        <dbReference type="EMBL" id="APF35966.1"/>
    </source>
</evidence>
<proteinExistence type="inferred from homology"/>
<evidence type="ECO:0000256" key="3">
    <source>
        <dbReference type="ARBA" id="ARBA00022630"/>
    </source>
</evidence>
<dbReference type="PROSITE" id="PS00624">
    <property type="entry name" value="GMC_OXRED_2"/>
    <property type="match status" value="1"/>
</dbReference>
<dbReference type="KEGG" id="cdq:BOQ54_00335"/>
<dbReference type="AlphaFoldDB" id="A0AAC9JPG4"/>
<sequence>MTARLGEDGVAPATGEGETFDYIVVGAGSAGCVLANRLSADPKRSVLLLEAGGRDDWIWFHIPVGYLFAIGNPRADWMFRTEAVAGLNGRALAYPRGKVIGGCSAINAMIYMRGQAADYERWRQMGLQGWGWDDVLPHFLSMENHVAPPNALHRSGGEWCVDYPRMRWDLLDAVQDAAESLGIPKVDDFNTGDNFGSSYFQVNQKNGRRWSAARGFLKPVLGRRNLRLETGVHGERILFEDGRATGVVFSRGGERFTMRARGEVVLAAGAIGTPQLLEVSGIGDAARLAGLGIDPVRDLPGVGENLQDHLQLRPIFKVSGVRTLNEDYARLVRRAAMALEFALFRRGPLTMAPSQLGIFTRSSPEYETPNLQFHIQPLSLDKFGDRLHPFPAFTASVCNLRPTSRGSVHAKSPEARVPPAIAPNYLATEEDRRVAVDAIRLARRLAAAPPLARFSPEEFKPGPHLTSDDDLAGAAGDLGTTIFHPVGTARMGRDDDPLAVVDARLRVRGIAGLRVADASVMPTITSGNTNSPTMMIADKAAAMMAEDARVA</sequence>
<evidence type="ECO:0000256" key="4">
    <source>
        <dbReference type="ARBA" id="ARBA00022827"/>
    </source>
</evidence>
<gene>
    <name evidence="7" type="ORF">BOQ54_00335</name>
</gene>
<reference evidence="7 8" key="1">
    <citation type="submission" date="2016-11" db="EMBL/GenBank/DDBJ databases">
        <title>Complete genome sequence of the aerobically denitrifying bacterium Chelatococcus daeguensis TAD1.</title>
        <authorList>
            <person name="Yang Y."/>
            <person name="Huang S."/>
            <person name="Lin E."/>
        </authorList>
    </citation>
    <scope>NUCLEOTIDE SEQUENCE [LARGE SCALE GENOMIC DNA]</scope>
    <source>
        <strain evidence="7 8">TAD1</strain>
    </source>
</reference>
<comment type="cofactor">
    <cofactor evidence="1 5">
        <name>FAD</name>
        <dbReference type="ChEBI" id="CHEBI:57692"/>
    </cofactor>
</comment>
<evidence type="ECO:0000256" key="1">
    <source>
        <dbReference type="ARBA" id="ARBA00001974"/>
    </source>
</evidence>
<dbReference type="PANTHER" id="PTHR11552">
    <property type="entry name" value="GLUCOSE-METHANOL-CHOLINE GMC OXIDOREDUCTASE"/>
    <property type="match status" value="1"/>
</dbReference>
<dbReference type="Gene3D" id="3.30.560.10">
    <property type="entry name" value="Glucose Oxidase, domain 3"/>
    <property type="match status" value="1"/>
</dbReference>
<dbReference type="InterPro" id="IPR007867">
    <property type="entry name" value="GMC_OxRtase_C"/>
</dbReference>
<dbReference type="EMBL" id="CP018095">
    <property type="protein sequence ID" value="APF35966.1"/>
    <property type="molecule type" value="Genomic_DNA"/>
</dbReference>
<dbReference type="SUPFAM" id="SSF54373">
    <property type="entry name" value="FAD-linked reductases, C-terminal domain"/>
    <property type="match status" value="1"/>
</dbReference>
<dbReference type="Pfam" id="PF05199">
    <property type="entry name" value="GMC_oxred_C"/>
    <property type="match status" value="1"/>
</dbReference>
<dbReference type="InterPro" id="IPR000172">
    <property type="entry name" value="GMC_OxRdtase_N"/>
</dbReference>
<keyword evidence="8" id="KW-1185">Reference proteome</keyword>
<keyword evidence="3" id="KW-0285">Flavoprotein</keyword>
<name>A0AAC9JPG4_9HYPH</name>
<evidence type="ECO:0000313" key="8">
    <source>
        <dbReference type="Proteomes" id="UP000182703"/>
    </source>
</evidence>
<accession>A0AAC9JPG4</accession>
<dbReference type="SUPFAM" id="SSF51905">
    <property type="entry name" value="FAD/NAD(P)-binding domain"/>
    <property type="match status" value="1"/>
</dbReference>
<evidence type="ECO:0000256" key="2">
    <source>
        <dbReference type="ARBA" id="ARBA00010790"/>
    </source>
</evidence>
<dbReference type="InterPro" id="IPR036188">
    <property type="entry name" value="FAD/NAD-bd_sf"/>
</dbReference>
<evidence type="ECO:0000259" key="6">
    <source>
        <dbReference type="PROSITE" id="PS00624"/>
    </source>
</evidence>
<feature type="domain" description="Glucose-methanol-choline oxidoreductase N-terminal" evidence="6">
    <location>
        <begin position="269"/>
        <end position="283"/>
    </location>
</feature>
<evidence type="ECO:0000256" key="5">
    <source>
        <dbReference type="PIRSR" id="PIRSR000137-2"/>
    </source>
</evidence>